<accession>A0A6J7F2A0</accession>
<reference evidence="2" key="1">
    <citation type="submission" date="2020-05" db="EMBL/GenBank/DDBJ databases">
        <authorList>
            <person name="Chiriac C."/>
            <person name="Salcher M."/>
            <person name="Ghai R."/>
            <person name="Kavagutti S V."/>
        </authorList>
    </citation>
    <scope>NUCLEOTIDE SEQUENCE</scope>
</reference>
<evidence type="ECO:0000313" key="2">
    <source>
        <dbReference type="EMBL" id="CAB4885663.1"/>
    </source>
</evidence>
<organism evidence="2">
    <name type="scientific">freshwater metagenome</name>
    <dbReference type="NCBI Taxonomy" id="449393"/>
    <lineage>
        <taxon>unclassified sequences</taxon>
        <taxon>metagenomes</taxon>
        <taxon>ecological metagenomes</taxon>
    </lineage>
</organism>
<protein>
    <submittedName>
        <fullName evidence="2">Unannotated protein</fullName>
    </submittedName>
</protein>
<name>A0A6J7F2A0_9ZZZZ</name>
<sequence length="221" mass="23058">MTTDLTSHRPGQLTRRNHDVSAHADRQRLLVRIAGADEDLHVRDVAAKAGDGAQAHGAGTEHSHDRVLHADQRRPAQQCAVDASGCGFDHYGGFVAHVERHVVQLAVVGLELGAPTATGAVAEPGLDAGLERGQGEMGVVVAVAGRSIGERQREAPGGVPEYGLDDHPCAIGQFAHHLVAWREREAHPVVEIGGGVTFDGRKIAAADPAEPGGDGVPPLAQ</sequence>
<proteinExistence type="predicted"/>
<dbReference type="AlphaFoldDB" id="A0A6J7F2A0"/>
<feature type="region of interest" description="Disordered" evidence="1">
    <location>
        <begin position="1"/>
        <end position="21"/>
    </location>
</feature>
<evidence type="ECO:0000256" key="1">
    <source>
        <dbReference type="SAM" id="MobiDB-lite"/>
    </source>
</evidence>
<dbReference type="EMBL" id="CAFBLP010000062">
    <property type="protein sequence ID" value="CAB4885663.1"/>
    <property type="molecule type" value="Genomic_DNA"/>
</dbReference>
<gene>
    <name evidence="2" type="ORF">UFOPK3376_02163</name>
</gene>